<dbReference type="CDD" id="cd07377">
    <property type="entry name" value="WHTH_GntR"/>
    <property type="match status" value="1"/>
</dbReference>
<dbReference type="SUPFAM" id="SSF46785">
    <property type="entry name" value="Winged helix' DNA-binding domain"/>
    <property type="match status" value="1"/>
</dbReference>
<dbReference type="InterPro" id="IPR050679">
    <property type="entry name" value="Bact_HTH_transcr_reg"/>
</dbReference>
<evidence type="ECO:0000256" key="1">
    <source>
        <dbReference type="ARBA" id="ARBA00023015"/>
    </source>
</evidence>
<evidence type="ECO:0000313" key="6">
    <source>
        <dbReference type="Proteomes" id="UP001500751"/>
    </source>
</evidence>
<dbReference type="Proteomes" id="UP001500751">
    <property type="component" value="Unassembled WGS sequence"/>
</dbReference>
<dbReference type="Gene3D" id="1.10.10.10">
    <property type="entry name" value="Winged helix-like DNA-binding domain superfamily/Winged helix DNA-binding domain"/>
    <property type="match status" value="1"/>
</dbReference>
<proteinExistence type="predicted"/>
<dbReference type="PROSITE" id="PS50949">
    <property type="entry name" value="HTH_GNTR"/>
    <property type="match status" value="1"/>
</dbReference>
<gene>
    <name evidence="5" type="ORF">GCM10009839_86630</name>
</gene>
<dbReference type="Pfam" id="PF07702">
    <property type="entry name" value="UTRA"/>
    <property type="match status" value="1"/>
</dbReference>
<accession>A0ABP5H0V7</accession>
<dbReference type="InterPro" id="IPR036388">
    <property type="entry name" value="WH-like_DNA-bd_sf"/>
</dbReference>
<evidence type="ECO:0000259" key="4">
    <source>
        <dbReference type="PROSITE" id="PS50949"/>
    </source>
</evidence>
<organism evidence="5 6">
    <name type="scientific">Catenulispora yoronensis</name>
    <dbReference type="NCBI Taxonomy" id="450799"/>
    <lineage>
        <taxon>Bacteria</taxon>
        <taxon>Bacillati</taxon>
        <taxon>Actinomycetota</taxon>
        <taxon>Actinomycetes</taxon>
        <taxon>Catenulisporales</taxon>
        <taxon>Catenulisporaceae</taxon>
        <taxon>Catenulispora</taxon>
    </lineage>
</organism>
<keyword evidence="3" id="KW-0804">Transcription</keyword>
<name>A0ABP5H0V7_9ACTN</name>
<evidence type="ECO:0000313" key="5">
    <source>
        <dbReference type="EMBL" id="GAA2062187.1"/>
    </source>
</evidence>
<dbReference type="InterPro" id="IPR000524">
    <property type="entry name" value="Tscrpt_reg_HTH_GntR"/>
</dbReference>
<comment type="caution">
    <text evidence="5">The sequence shown here is derived from an EMBL/GenBank/DDBJ whole genome shotgun (WGS) entry which is preliminary data.</text>
</comment>
<dbReference type="Gene3D" id="3.40.1410.10">
    <property type="entry name" value="Chorismate lyase-like"/>
    <property type="match status" value="1"/>
</dbReference>
<dbReference type="InterPro" id="IPR011663">
    <property type="entry name" value="UTRA"/>
</dbReference>
<dbReference type="InterPro" id="IPR028978">
    <property type="entry name" value="Chorismate_lyase_/UTRA_dom_sf"/>
</dbReference>
<dbReference type="PANTHER" id="PTHR44846">
    <property type="entry name" value="MANNOSYL-D-GLYCERATE TRANSPORT/METABOLISM SYSTEM REPRESSOR MNGR-RELATED"/>
    <property type="match status" value="1"/>
</dbReference>
<dbReference type="SMART" id="SM00345">
    <property type="entry name" value="HTH_GNTR"/>
    <property type="match status" value="1"/>
</dbReference>
<dbReference type="EMBL" id="BAAAQN010000086">
    <property type="protein sequence ID" value="GAA2062187.1"/>
    <property type="molecule type" value="Genomic_DNA"/>
</dbReference>
<keyword evidence="1" id="KW-0805">Transcription regulation</keyword>
<reference evidence="6" key="1">
    <citation type="journal article" date="2019" name="Int. J. Syst. Evol. Microbiol.">
        <title>The Global Catalogue of Microorganisms (GCM) 10K type strain sequencing project: providing services to taxonomists for standard genome sequencing and annotation.</title>
        <authorList>
            <consortium name="The Broad Institute Genomics Platform"/>
            <consortium name="The Broad Institute Genome Sequencing Center for Infectious Disease"/>
            <person name="Wu L."/>
            <person name="Ma J."/>
        </authorList>
    </citation>
    <scope>NUCLEOTIDE SEQUENCE [LARGE SCALE GENOMIC DNA]</scope>
    <source>
        <strain evidence="6">JCM 16014</strain>
    </source>
</reference>
<feature type="domain" description="HTH gntR-type" evidence="4">
    <location>
        <begin position="9"/>
        <end position="77"/>
    </location>
</feature>
<protein>
    <submittedName>
        <fullName evidence="5">GntR family transcriptional regulator</fullName>
    </submittedName>
</protein>
<evidence type="ECO:0000256" key="2">
    <source>
        <dbReference type="ARBA" id="ARBA00023125"/>
    </source>
</evidence>
<sequence length="260" mass="28439">MYGSLMAKIPIYQQIAAELQAAIEDGTYLPGAQLMTITELAEAHDVNALTAREAYKWLEDEGYVVLLKRHGTIVRDRTRIRVSLSRYSSVMAPGGTKGPWETATAALGMDGRMVMVDVGTVTADPETATTLGLEPSTQVHRRRRRAMIGDELHHLQSAWYPLDVSNRAGLTSTQTIIGGIYGAMTGAGWPPVELDETVSARMPTQPEADALRIGKRVPVLLVDRVTRDATGRAIERLHVMGPADRIELVYEHLPLIRGGS</sequence>
<evidence type="ECO:0000256" key="3">
    <source>
        <dbReference type="ARBA" id="ARBA00023163"/>
    </source>
</evidence>
<keyword evidence="6" id="KW-1185">Reference proteome</keyword>
<dbReference type="InterPro" id="IPR036390">
    <property type="entry name" value="WH_DNA-bd_sf"/>
</dbReference>
<dbReference type="Pfam" id="PF00392">
    <property type="entry name" value="GntR"/>
    <property type="match status" value="1"/>
</dbReference>
<dbReference type="SMART" id="SM00866">
    <property type="entry name" value="UTRA"/>
    <property type="match status" value="1"/>
</dbReference>
<dbReference type="PANTHER" id="PTHR44846:SF17">
    <property type="entry name" value="GNTR-FAMILY TRANSCRIPTIONAL REGULATOR"/>
    <property type="match status" value="1"/>
</dbReference>
<dbReference type="SUPFAM" id="SSF64288">
    <property type="entry name" value="Chorismate lyase-like"/>
    <property type="match status" value="1"/>
</dbReference>
<keyword evidence="2" id="KW-0238">DNA-binding</keyword>